<keyword evidence="2" id="KW-1185">Reference proteome</keyword>
<comment type="caution">
    <text evidence="1">The sequence shown here is derived from an EMBL/GenBank/DDBJ whole genome shotgun (WGS) entry which is preliminary data.</text>
</comment>
<organism evidence="1 2">
    <name type="scientific">Mucilaginibacter terrae</name>
    <dbReference type="NCBI Taxonomy" id="1955052"/>
    <lineage>
        <taxon>Bacteria</taxon>
        <taxon>Pseudomonadati</taxon>
        <taxon>Bacteroidota</taxon>
        <taxon>Sphingobacteriia</taxon>
        <taxon>Sphingobacteriales</taxon>
        <taxon>Sphingobacteriaceae</taxon>
        <taxon>Mucilaginibacter</taxon>
    </lineage>
</organism>
<proteinExistence type="predicted"/>
<accession>A0ABU3GN95</accession>
<dbReference type="RefSeq" id="WP_311947102.1">
    <property type="nucleotide sequence ID" value="NZ_JAVLVU010000001.1"/>
</dbReference>
<evidence type="ECO:0008006" key="3">
    <source>
        <dbReference type="Google" id="ProtNLM"/>
    </source>
</evidence>
<gene>
    <name evidence="1" type="ORF">QE417_000315</name>
</gene>
<reference evidence="2" key="1">
    <citation type="submission" date="2023-07" db="EMBL/GenBank/DDBJ databases">
        <title>Functional and genomic diversity of the sorghum phyllosphere microbiome.</title>
        <authorList>
            <person name="Shade A."/>
        </authorList>
    </citation>
    <scope>NUCLEOTIDE SEQUENCE [LARGE SCALE GENOMIC DNA]</scope>
    <source>
        <strain evidence="2">SORGH_AS_0422</strain>
    </source>
</reference>
<evidence type="ECO:0000313" key="1">
    <source>
        <dbReference type="EMBL" id="MDT3401243.1"/>
    </source>
</evidence>
<dbReference type="EMBL" id="JAVLVU010000001">
    <property type="protein sequence ID" value="MDT3401243.1"/>
    <property type="molecule type" value="Genomic_DNA"/>
</dbReference>
<name>A0ABU3GN95_9SPHI</name>
<dbReference type="Proteomes" id="UP001258315">
    <property type="component" value="Unassembled WGS sequence"/>
</dbReference>
<sequence length="374" mass="43831">MRELYRFRQLFLLRQRTFSCSHLKFLPQFSEELDEGDNFTSNFWEVTHSDDDYLEKKGDMLTYTLHGKDSVQIPFSGGKLEYTGSFGNLPLMPRNQLHIEKTYCFKFAFQTPLALVEMYSFLKKSRAFFTLMTGTYLALEQIRINAGQRKWHTFNANFNKRNIYYPGGFPPRHRMLYLNDLVTHDYFNIFLSVHADIELPLRHYLNFIENDKDDPEQDLLSLVAAIEIMFNKTHQAVNSQIGELSKVAAEIMVLPGIKQHQIDFLMTFRKGTKLKAFRIKDKLIKLIDDSEILTKLVKNSDSFTEQVLSARHYLVHEADMASNALISNTLLLRKANMKLKIILEYYLLLYLKIPKDIIEKRIYLILPNHVQFSG</sequence>
<evidence type="ECO:0000313" key="2">
    <source>
        <dbReference type="Proteomes" id="UP001258315"/>
    </source>
</evidence>
<protein>
    <recommendedName>
        <fullName evidence="3">ApeA N-terminal domain-containing protein</fullName>
    </recommendedName>
</protein>